<keyword evidence="1" id="KW-0732">Signal</keyword>
<feature type="chain" id="PRO_5044021579" description="Secreted protein" evidence="1">
    <location>
        <begin position="30"/>
        <end position="67"/>
    </location>
</feature>
<dbReference type="AlphaFoldDB" id="A0AAV1GIF1"/>
<feature type="signal peptide" evidence="1">
    <location>
        <begin position="1"/>
        <end position="29"/>
    </location>
</feature>
<keyword evidence="3" id="KW-1185">Reference proteome</keyword>
<evidence type="ECO:0008006" key="4">
    <source>
        <dbReference type="Google" id="ProtNLM"/>
    </source>
</evidence>
<gene>
    <name evidence="2" type="ORF">XNOV1_A004622</name>
</gene>
<dbReference type="EMBL" id="OY660877">
    <property type="protein sequence ID" value="CAJ1072824.1"/>
    <property type="molecule type" value="Genomic_DNA"/>
</dbReference>
<name>A0AAV1GIF1_XYRNO</name>
<proteinExistence type="predicted"/>
<reference evidence="2" key="1">
    <citation type="submission" date="2023-08" db="EMBL/GenBank/DDBJ databases">
        <authorList>
            <person name="Alioto T."/>
            <person name="Alioto T."/>
            <person name="Gomez Garrido J."/>
        </authorList>
    </citation>
    <scope>NUCLEOTIDE SEQUENCE</scope>
</reference>
<evidence type="ECO:0000313" key="3">
    <source>
        <dbReference type="Proteomes" id="UP001178508"/>
    </source>
</evidence>
<accession>A0AAV1GIF1</accession>
<evidence type="ECO:0000313" key="2">
    <source>
        <dbReference type="EMBL" id="CAJ1072824.1"/>
    </source>
</evidence>
<organism evidence="2 3">
    <name type="scientific">Xyrichtys novacula</name>
    <name type="common">Pearly razorfish</name>
    <name type="synonym">Hemipteronotus novacula</name>
    <dbReference type="NCBI Taxonomy" id="13765"/>
    <lineage>
        <taxon>Eukaryota</taxon>
        <taxon>Metazoa</taxon>
        <taxon>Chordata</taxon>
        <taxon>Craniata</taxon>
        <taxon>Vertebrata</taxon>
        <taxon>Euteleostomi</taxon>
        <taxon>Actinopterygii</taxon>
        <taxon>Neopterygii</taxon>
        <taxon>Teleostei</taxon>
        <taxon>Neoteleostei</taxon>
        <taxon>Acanthomorphata</taxon>
        <taxon>Eupercaria</taxon>
        <taxon>Labriformes</taxon>
        <taxon>Labridae</taxon>
        <taxon>Xyrichtys</taxon>
    </lineage>
</organism>
<evidence type="ECO:0000256" key="1">
    <source>
        <dbReference type="SAM" id="SignalP"/>
    </source>
</evidence>
<protein>
    <recommendedName>
        <fullName evidence="4">Secreted protein</fullName>
    </recommendedName>
</protein>
<dbReference type="Proteomes" id="UP001178508">
    <property type="component" value="Chromosome 14"/>
</dbReference>
<sequence>MYQQHQQSNELKALFLCMGMVLLTMETDCCCTLTGLKTWLRPSVQQIYGSEVPRFCCKGESTRMRRL</sequence>